<evidence type="ECO:0000313" key="3">
    <source>
        <dbReference type="Proteomes" id="UP000198583"/>
    </source>
</evidence>
<dbReference type="AlphaFoldDB" id="A0A1I6ELR6"/>
<proteinExistence type="predicted"/>
<keyword evidence="1" id="KW-0812">Transmembrane</keyword>
<dbReference type="EMBL" id="FOYL01000004">
    <property type="protein sequence ID" value="SFR18716.1"/>
    <property type="molecule type" value="Genomic_DNA"/>
</dbReference>
<accession>A0A1I6ELR6</accession>
<feature type="transmembrane region" description="Helical" evidence="1">
    <location>
        <begin position="148"/>
        <end position="168"/>
    </location>
</feature>
<dbReference type="STRING" id="84724.SAMN04488564_104900"/>
<name>A0A1I6ELR6_9PSEU</name>
<keyword evidence="1" id="KW-1133">Transmembrane helix</keyword>
<keyword evidence="3" id="KW-1185">Reference proteome</keyword>
<feature type="transmembrane region" description="Helical" evidence="1">
    <location>
        <begin position="118"/>
        <end position="142"/>
    </location>
</feature>
<gene>
    <name evidence="2" type="ORF">SAMN04488564_104900</name>
</gene>
<evidence type="ECO:0000256" key="1">
    <source>
        <dbReference type="SAM" id="Phobius"/>
    </source>
</evidence>
<dbReference type="Pfam" id="PF19853">
    <property type="entry name" value="DUF6328"/>
    <property type="match status" value="1"/>
</dbReference>
<feature type="transmembrane region" description="Helical" evidence="1">
    <location>
        <begin position="76"/>
        <end position="98"/>
    </location>
</feature>
<protein>
    <submittedName>
        <fullName evidence="2">Uncharacterized protein</fullName>
    </submittedName>
</protein>
<sequence length="179" mass="19473">MPTAQLRHLAFRPFSGGYAKVVSEAEESHQRRLARNINELLQELRVAQAGVQILFGFLLSIAFTDKYATVGGYIRVTHLVTVLCAAVAVAFLTAPAAWHRVLFRQGRREDVVRYGNTFALVGLAFLALAMTGTVLLLAEVILGGRPAVVVGVLAFIVFAGLWFAVPFASSERAQDGERT</sequence>
<dbReference type="Proteomes" id="UP000198583">
    <property type="component" value="Unassembled WGS sequence"/>
</dbReference>
<keyword evidence="1" id="KW-0472">Membrane</keyword>
<evidence type="ECO:0000313" key="2">
    <source>
        <dbReference type="EMBL" id="SFR18716.1"/>
    </source>
</evidence>
<organism evidence="2 3">
    <name type="scientific">Lentzea waywayandensis</name>
    <dbReference type="NCBI Taxonomy" id="84724"/>
    <lineage>
        <taxon>Bacteria</taxon>
        <taxon>Bacillati</taxon>
        <taxon>Actinomycetota</taxon>
        <taxon>Actinomycetes</taxon>
        <taxon>Pseudonocardiales</taxon>
        <taxon>Pseudonocardiaceae</taxon>
        <taxon>Lentzea</taxon>
    </lineage>
</organism>
<dbReference type="InterPro" id="IPR046291">
    <property type="entry name" value="DUF6328"/>
</dbReference>
<feature type="transmembrane region" description="Helical" evidence="1">
    <location>
        <begin position="44"/>
        <end position="64"/>
    </location>
</feature>
<reference evidence="3" key="1">
    <citation type="submission" date="2016-10" db="EMBL/GenBank/DDBJ databases">
        <authorList>
            <person name="Varghese N."/>
            <person name="Submissions S."/>
        </authorList>
    </citation>
    <scope>NUCLEOTIDE SEQUENCE [LARGE SCALE GENOMIC DNA]</scope>
    <source>
        <strain evidence="3">DSM 44232</strain>
    </source>
</reference>